<keyword evidence="5" id="KW-0107">Calcium channel</keyword>
<feature type="transmembrane region" description="Helical" evidence="16">
    <location>
        <begin position="119"/>
        <end position="140"/>
    </location>
</feature>
<keyword evidence="9" id="KW-0851">Voltage-gated channel</keyword>
<keyword evidence="4" id="KW-0109">Calcium transport</keyword>
<feature type="region of interest" description="Disordered" evidence="15">
    <location>
        <begin position="1114"/>
        <end position="1140"/>
    </location>
</feature>
<dbReference type="OrthoDB" id="416585at2759"/>
<dbReference type="GO" id="GO:0098703">
    <property type="term" value="P:calcium ion import across plasma membrane"/>
    <property type="evidence" value="ECO:0007669"/>
    <property type="project" value="TreeGrafter"/>
</dbReference>
<evidence type="ECO:0000256" key="13">
    <source>
        <dbReference type="ARBA" id="ARBA00023180"/>
    </source>
</evidence>
<sequence>MTGIRCVLTNRLASFAALTRGEETSGGFDKGEKTDGGESGSDSSYMSRRDFGKAMLPYSSMYIFSPTNPIRKFCHFVVNLRYFDLFIMIVIASSSISLAAEDPVDEKNPRNIILEYFDHAFTCVFTMEMILKLIDLGVLFHPHSYFRDPWNVLDAVVVLGALVAFFNRQADGGTGVGRKAASKNLGTIKSLRVLRVLRPLKTIRRVPKLKAVFDCVVSSLKNVFNILIVYILFQFMFGVVAVQLFQGKFFACSDLSKETPEECQTELMCRYELVPAGVIGGTPSSVTQIGESVHNCCPGYYISYENSDIPEVRPRVWSARAFNYDNIGYAMLTLFTVTTGEGWPDIMKNSIDATGVSQGPKADYRQQVAIFYVVFFIVFPFFFVNIFVALIIITFKEQGENELVDHEMDKNQKQCIDFAIHARPLCRYMPEDSKSIKYRIWQLVVSGPFEYFIMTMIALNTLILMMKYHRPEKSLRSMLEADDDTKAYESYCASLMYLNTAFTGMFTIECLLKILAFGPRNYFRDRWNIFDFITVIGSITDVLVTSSQDTSFLNLGFLRLFRAARLVKMLRQGYTIRILLWTFIQSFKALPYVCLLIAMLFFIYAIVGMQIFGTIAVDDPTSQITVQTNFRTFGNALLLLFRCSTGESWQELMLSCDFPQRCAVMTSSNTKLEEDGSSVSGGGSTLGGYNCGSAGTYLYFVSFIFLCTFLMLNLFVAVIMDNFDYLTRDSSILGSHHLEEFIRVWAEYDPAATGRIHHTDMYEMLRKLEPPVGFGKKCPYRFAYRKLIRMNMPVDDSGCVQFTTTLFALIRESLSIKMGPASVMDIKDAELRDTIKEMWPLQAKKVLNLLVPNDEELTCGKMTTGKIYAGLLMYETWLANGKLGKIEAPIIEGNYKKSEESNSNSPPEAIPPTLIPPQPVSANAEHERRHFNFDEAEEEEEQHVQNEARPMIPDALTNSQVLIGSNHSPPTCDLRPPAPKGLVPPTSGANETSPVGPSLPPSPFLDFASAVTSLMQQVNLMVERERTQKFLGRSSDEVDWESIVAYRAQQGLRNRSRSRFLAAATANIATRNLAKTSHRPNYRYFGGNPHNQITNNPITDSVPTFSVDEVASTDVTEHQEPQHEILQHPPPPPPPHPHPQRLVKPISQWVHSTALDLARDDWYNRWNQSNEWNEQSPSPIAHDFGLHACSPSYREKSNSPIESPLITRHSSRTRKINFPSLMPSPTAELNQADLHFSGSQYGNRPQAVRPNGVDYGTPTGHSVNESAPPQWPPDIGQRKRQCQRPQHFF</sequence>
<dbReference type="EMBL" id="UZAE01013584">
    <property type="protein sequence ID" value="VDO10486.1"/>
    <property type="molecule type" value="Genomic_DNA"/>
</dbReference>
<feature type="domain" description="Ion transport" evidence="17">
    <location>
        <begin position="81"/>
        <end position="401"/>
    </location>
</feature>
<dbReference type="Gene3D" id="1.20.120.350">
    <property type="entry name" value="Voltage-gated potassium channels. Chain C"/>
    <property type="match status" value="2"/>
</dbReference>
<feature type="compositionally biased region" description="Pro residues" evidence="15">
    <location>
        <begin position="1128"/>
        <end position="1137"/>
    </location>
</feature>
<feature type="transmembrane region" description="Helical" evidence="16">
    <location>
        <begin position="697"/>
        <end position="720"/>
    </location>
</feature>
<evidence type="ECO:0000256" key="9">
    <source>
        <dbReference type="ARBA" id="ARBA00022882"/>
    </source>
</evidence>
<feature type="domain" description="Voltage-dependent calcium channel alpha-1 subunit IQ" evidence="18">
    <location>
        <begin position="803"/>
        <end position="879"/>
    </location>
</feature>
<dbReference type="GO" id="GO:0045202">
    <property type="term" value="C:synapse"/>
    <property type="evidence" value="ECO:0007669"/>
    <property type="project" value="GOC"/>
</dbReference>
<feature type="transmembrane region" description="Helical" evidence="16">
    <location>
        <begin position="80"/>
        <end position="99"/>
    </location>
</feature>
<keyword evidence="8" id="KW-0106">Calcium</keyword>
<evidence type="ECO:0000256" key="11">
    <source>
        <dbReference type="ARBA" id="ARBA00023065"/>
    </source>
</evidence>
<dbReference type="Gene3D" id="1.10.238.10">
    <property type="entry name" value="EF-hand"/>
    <property type="match status" value="1"/>
</dbReference>
<evidence type="ECO:0000256" key="1">
    <source>
        <dbReference type="ARBA" id="ARBA00004141"/>
    </source>
</evidence>
<feature type="region of interest" description="Disordered" evidence="15">
    <location>
        <begin position="961"/>
        <end position="1001"/>
    </location>
</feature>
<feature type="region of interest" description="Disordered" evidence="15">
    <location>
        <begin position="1236"/>
        <end position="1289"/>
    </location>
</feature>
<dbReference type="STRING" id="102285.A0A0R3TUL7"/>
<keyword evidence="12 16" id="KW-0472">Membrane</keyword>
<keyword evidence="14" id="KW-0407">Ion channel</keyword>
<evidence type="ECO:0000256" key="4">
    <source>
        <dbReference type="ARBA" id="ARBA00022568"/>
    </source>
</evidence>
<evidence type="ECO:0000313" key="21">
    <source>
        <dbReference type="Proteomes" id="UP000278807"/>
    </source>
</evidence>
<evidence type="ECO:0000256" key="7">
    <source>
        <dbReference type="ARBA" id="ARBA00022737"/>
    </source>
</evidence>
<dbReference type="InterPro" id="IPR014873">
    <property type="entry name" value="VDCC_a1su_IQ"/>
</dbReference>
<evidence type="ECO:0000259" key="18">
    <source>
        <dbReference type="Pfam" id="PF08763"/>
    </source>
</evidence>
<dbReference type="InterPro" id="IPR050599">
    <property type="entry name" value="VDCC_alpha-1_subunit"/>
</dbReference>
<feature type="region of interest" description="Disordered" evidence="15">
    <location>
        <begin position="896"/>
        <end position="927"/>
    </location>
</feature>
<dbReference type="WBParaSite" id="HNAJ_0001146301-mRNA-1">
    <property type="protein sequence ID" value="HNAJ_0001146301-mRNA-1"/>
    <property type="gene ID" value="HNAJ_0001146301"/>
</dbReference>
<evidence type="ECO:0000256" key="3">
    <source>
        <dbReference type="ARBA" id="ARBA00022553"/>
    </source>
</evidence>
<evidence type="ECO:0000256" key="14">
    <source>
        <dbReference type="ARBA" id="ARBA00023303"/>
    </source>
</evidence>
<evidence type="ECO:0000256" key="2">
    <source>
        <dbReference type="ARBA" id="ARBA00022448"/>
    </source>
</evidence>
<evidence type="ECO:0000256" key="12">
    <source>
        <dbReference type="ARBA" id="ARBA00023136"/>
    </source>
</evidence>
<dbReference type="Gene3D" id="1.10.287.70">
    <property type="match status" value="2"/>
</dbReference>
<dbReference type="Proteomes" id="UP000278807">
    <property type="component" value="Unassembled WGS sequence"/>
</dbReference>
<dbReference type="FunFam" id="1.20.120.350:FF:000013">
    <property type="entry name" value="Voltage-dependent N-type calcium channel subunit alpha"/>
    <property type="match status" value="1"/>
</dbReference>
<evidence type="ECO:0000256" key="10">
    <source>
        <dbReference type="ARBA" id="ARBA00022989"/>
    </source>
</evidence>
<keyword evidence="13" id="KW-0325">Glycoprotein</keyword>
<reference evidence="20 21" key="2">
    <citation type="submission" date="2018-11" db="EMBL/GenBank/DDBJ databases">
        <authorList>
            <consortium name="Pathogen Informatics"/>
        </authorList>
    </citation>
    <scope>NUCLEOTIDE SEQUENCE [LARGE SCALE GENOMIC DNA]</scope>
</reference>
<keyword evidence="2" id="KW-0813">Transport</keyword>
<evidence type="ECO:0000256" key="6">
    <source>
        <dbReference type="ARBA" id="ARBA00022692"/>
    </source>
</evidence>
<dbReference type="FunFam" id="1.20.120.350:FF:000011">
    <property type="entry name" value="Voltage-dependent N-type calcium channel subunit alpha"/>
    <property type="match status" value="1"/>
</dbReference>
<keyword evidence="7" id="KW-0677">Repeat</keyword>
<dbReference type="PANTHER" id="PTHR45628:SF7">
    <property type="entry name" value="VOLTAGE-DEPENDENT CALCIUM CHANNEL TYPE A SUBUNIT ALPHA-1"/>
    <property type="match status" value="1"/>
</dbReference>
<name>A0A0R3TUL7_RODNA</name>
<feature type="transmembrane region" description="Helical" evidence="16">
    <location>
        <begin position="589"/>
        <end position="612"/>
    </location>
</feature>
<reference evidence="22" key="1">
    <citation type="submission" date="2017-02" db="UniProtKB">
        <authorList>
            <consortium name="WormBaseParasite"/>
        </authorList>
    </citation>
    <scope>IDENTIFICATION</scope>
</reference>
<feature type="transmembrane region" description="Helical" evidence="16">
    <location>
        <begin position="369"/>
        <end position="395"/>
    </location>
</feature>
<keyword evidence="10 16" id="KW-1133">Transmembrane helix</keyword>
<feature type="transmembrane region" description="Helical" evidence="16">
    <location>
        <begin position="223"/>
        <end position="245"/>
    </location>
</feature>
<keyword evidence="3" id="KW-0597">Phosphoprotein</keyword>
<proteinExistence type="predicted"/>
<dbReference type="SUPFAM" id="SSF81324">
    <property type="entry name" value="Voltage-gated potassium channels"/>
    <property type="match status" value="2"/>
</dbReference>
<dbReference type="Pfam" id="PF00520">
    <property type="entry name" value="Ion_trans"/>
    <property type="match status" value="2"/>
</dbReference>
<evidence type="ECO:0000256" key="16">
    <source>
        <dbReference type="SAM" id="Phobius"/>
    </source>
</evidence>
<feature type="domain" description="Ion transport" evidence="17">
    <location>
        <begin position="448"/>
        <end position="730"/>
    </location>
</feature>
<dbReference type="InterPro" id="IPR027359">
    <property type="entry name" value="Volt_channel_dom_sf"/>
</dbReference>
<evidence type="ECO:0000256" key="15">
    <source>
        <dbReference type="SAM" id="MobiDB-lite"/>
    </source>
</evidence>
<accession>A0A0R3TUL7</accession>
<dbReference type="PANTHER" id="PTHR45628">
    <property type="entry name" value="VOLTAGE-DEPENDENT CALCIUM CHANNEL TYPE A SUBUNIT ALPHA-1"/>
    <property type="match status" value="1"/>
</dbReference>
<evidence type="ECO:0000259" key="19">
    <source>
        <dbReference type="Pfam" id="PF16905"/>
    </source>
</evidence>
<comment type="subcellular location">
    <subcellularLocation>
        <location evidence="1">Membrane</location>
        <topology evidence="1">Multi-pass membrane protein</topology>
    </subcellularLocation>
</comment>
<keyword evidence="11" id="KW-0406">Ion transport</keyword>
<dbReference type="InterPro" id="IPR031649">
    <property type="entry name" value="GPHH_dom"/>
</dbReference>
<feature type="domain" description="Voltage-dependent L-type calcium channel IQ-associated" evidence="19">
    <location>
        <begin position="740"/>
        <end position="793"/>
    </location>
</feature>
<gene>
    <name evidence="20" type="ORF">HNAJ_LOCUS11453</name>
</gene>
<protein>
    <submittedName>
        <fullName evidence="22">Ca_chan_IQ domain-containing protein</fullName>
    </submittedName>
</protein>
<dbReference type="Pfam" id="PF08763">
    <property type="entry name" value="Ca_chan_IQ"/>
    <property type="match status" value="1"/>
</dbReference>
<feature type="compositionally biased region" description="Pro residues" evidence="15">
    <location>
        <begin position="908"/>
        <end position="919"/>
    </location>
</feature>
<evidence type="ECO:0000313" key="22">
    <source>
        <dbReference type="WBParaSite" id="HNAJ_0001146301-mRNA-1"/>
    </source>
</evidence>
<dbReference type="InterPro" id="IPR005821">
    <property type="entry name" value="Ion_trans_dom"/>
</dbReference>
<feature type="transmembrane region" description="Helical" evidence="16">
    <location>
        <begin position="152"/>
        <end position="170"/>
    </location>
</feature>
<dbReference type="Pfam" id="PF16905">
    <property type="entry name" value="GPHH"/>
    <property type="match status" value="1"/>
</dbReference>
<dbReference type="GO" id="GO:0008331">
    <property type="term" value="F:high voltage-gated calcium channel activity"/>
    <property type="evidence" value="ECO:0007669"/>
    <property type="project" value="TreeGrafter"/>
</dbReference>
<evidence type="ECO:0000256" key="8">
    <source>
        <dbReference type="ARBA" id="ARBA00022837"/>
    </source>
</evidence>
<dbReference type="GO" id="GO:0007268">
    <property type="term" value="P:chemical synaptic transmission"/>
    <property type="evidence" value="ECO:0007669"/>
    <property type="project" value="TreeGrafter"/>
</dbReference>
<feature type="transmembrane region" description="Helical" evidence="16">
    <location>
        <begin position="451"/>
        <end position="468"/>
    </location>
</feature>
<evidence type="ECO:0000256" key="5">
    <source>
        <dbReference type="ARBA" id="ARBA00022673"/>
    </source>
</evidence>
<dbReference type="FunFam" id="1.10.238.10:FF:000063">
    <property type="entry name" value="Voltage-dependent N-type calcium channel subunit alpha"/>
    <property type="match status" value="1"/>
</dbReference>
<dbReference type="GO" id="GO:0005891">
    <property type="term" value="C:voltage-gated calcium channel complex"/>
    <property type="evidence" value="ECO:0007669"/>
    <property type="project" value="TreeGrafter"/>
</dbReference>
<feature type="region of interest" description="Disordered" evidence="15">
    <location>
        <begin position="23"/>
        <end position="46"/>
    </location>
</feature>
<keyword evidence="6 16" id="KW-0812">Transmembrane</keyword>
<evidence type="ECO:0000259" key="17">
    <source>
        <dbReference type="Pfam" id="PF00520"/>
    </source>
</evidence>
<evidence type="ECO:0000313" key="20">
    <source>
        <dbReference type="EMBL" id="VDO10486.1"/>
    </source>
</evidence>
<feature type="compositionally biased region" description="Basic and acidic residues" evidence="15">
    <location>
        <begin position="1115"/>
        <end position="1126"/>
    </location>
</feature>
<keyword evidence="21" id="KW-1185">Reference proteome</keyword>
<organism evidence="22">
    <name type="scientific">Rodentolepis nana</name>
    <name type="common">Dwarf tapeworm</name>
    <name type="synonym">Hymenolepis nana</name>
    <dbReference type="NCBI Taxonomy" id="102285"/>
    <lineage>
        <taxon>Eukaryota</taxon>
        <taxon>Metazoa</taxon>
        <taxon>Spiralia</taxon>
        <taxon>Lophotrochozoa</taxon>
        <taxon>Platyhelminthes</taxon>
        <taxon>Cestoda</taxon>
        <taxon>Eucestoda</taxon>
        <taxon>Cyclophyllidea</taxon>
        <taxon>Hymenolepididae</taxon>
        <taxon>Rodentolepis</taxon>
    </lineage>
</organism>